<accession>A0A7W8DQE1</accession>
<name>A0A7W8DQE1_9BACT</name>
<organism evidence="1 2">
    <name type="scientific">Prosthecobacter dejongeii</name>
    <dbReference type="NCBI Taxonomy" id="48465"/>
    <lineage>
        <taxon>Bacteria</taxon>
        <taxon>Pseudomonadati</taxon>
        <taxon>Verrucomicrobiota</taxon>
        <taxon>Verrucomicrobiia</taxon>
        <taxon>Verrucomicrobiales</taxon>
        <taxon>Verrucomicrobiaceae</taxon>
        <taxon>Prosthecobacter</taxon>
    </lineage>
</organism>
<sequence>MNQQRHNKISRLIRHLKHVIHTDNGSLVRRRDLLSSRQGDIQLELDFGDTRSALARQRWLAVSEAEASILH</sequence>
<dbReference type="RefSeq" id="WP_184208609.1">
    <property type="nucleotide sequence ID" value="NZ_JACHIF010000004.1"/>
</dbReference>
<dbReference type="AlphaFoldDB" id="A0A7W8DQE1"/>
<comment type="caution">
    <text evidence="1">The sequence shown here is derived from an EMBL/GenBank/DDBJ whole genome shotgun (WGS) entry which is preliminary data.</text>
</comment>
<protein>
    <submittedName>
        <fullName evidence="1">Uncharacterized protein</fullName>
    </submittedName>
</protein>
<keyword evidence="2" id="KW-1185">Reference proteome</keyword>
<evidence type="ECO:0000313" key="2">
    <source>
        <dbReference type="Proteomes" id="UP000534294"/>
    </source>
</evidence>
<proteinExistence type="predicted"/>
<dbReference type="Proteomes" id="UP000534294">
    <property type="component" value="Unassembled WGS sequence"/>
</dbReference>
<evidence type="ECO:0000313" key="1">
    <source>
        <dbReference type="EMBL" id="MBB5038105.1"/>
    </source>
</evidence>
<dbReference type="EMBL" id="JACHIF010000004">
    <property type="protein sequence ID" value="MBB5038105.1"/>
    <property type="molecule type" value="Genomic_DNA"/>
</dbReference>
<gene>
    <name evidence="1" type="ORF">HNQ64_002363</name>
</gene>
<reference evidence="1 2" key="1">
    <citation type="submission" date="2020-08" db="EMBL/GenBank/DDBJ databases">
        <title>Genomic Encyclopedia of Type Strains, Phase IV (KMG-IV): sequencing the most valuable type-strain genomes for metagenomic binning, comparative biology and taxonomic classification.</title>
        <authorList>
            <person name="Goeker M."/>
        </authorList>
    </citation>
    <scope>NUCLEOTIDE SEQUENCE [LARGE SCALE GENOMIC DNA]</scope>
    <source>
        <strain evidence="1 2">DSM 12251</strain>
    </source>
</reference>